<dbReference type="SUPFAM" id="SSF103481">
    <property type="entry name" value="Multidrug resistance efflux transporter EmrE"/>
    <property type="match status" value="2"/>
</dbReference>
<dbReference type="EMBL" id="LYVF01000198">
    <property type="protein sequence ID" value="OAT79339.1"/>
    <property type="molecule type" value="Genomic_DNA"/>
</dbReference>
<dbReference type="Pfam" id="PF00892">
    <property type="entry name" value="EamA"/>
    <property type="match status" value="2"/>
</dbReference>
<evidence type="ECO:0000256" key="4">
    <source>
        <dbReference type="ARBA" id="ARBA00022989"/>
    </source>
</evidence>
<protein>
    <recommendedName>
        <fullName evidence="7">EamA domain-containing protein</fullName>
    </recommendedName>
</protein>
<feature type="transmembrane region" description="Helical" evidence="6">
    <location>
        <begin position="98"/>
        <end position="117"/>
    </location>
</feature>
<dbReference type="Proteomes" id="UP000078532">
    <property type="component" value="Unassembled WGS sequence"/>
</dbReference>
<name>A0A1B7LAI5_9FIRM</name>
<dbReference type="GO" id="GO:0016020">
    <property type="term" value="C:membrane"/>
    <property type="evidence" value="ECO:0007669"/>
    <property type="project" value="UniProtKB-SubCell"/>
</dbReference>
<dbReference type="InterPro" id="IPR000620">
    <property type="entry name" value="EamA_dom"/>
</dbReference>
<dbReference type="Gene3D" id="1.10.3730.20">
    <property type="match status" value="1"/>
</dbReference>
<feature type="transmembrane region" description="Helical" evidence="6">
    <location>
        <begin position="217"/>
        <end position="236"/>
    </location>
</feature>
<sequence length="322" mass="35301">MIIANRWKGFFCVVLAACLWGLSGTVAKYLFNRQVNPFDLVQVRLTFSFLLLLFYLAMTNRRLLYIDRRDFSYMLVFGLFGVAAVQFTYLYTISKTNVATAIFLQYLAPALVMLYDLFFKKEKLALTGALALLWAVGGGFMIAKGSLGGGFAVSGVGLVSGLASAAAFAFYTVYGKRGLAVYSPWTLLLYGFGVGAATWLFYRMPWLTVMHYGWQDWLFFLYIAVFATIIPFGFYFKGLRYLTPVKTGLTSTLEPVVAAVLAYLMLGEKLTVIQIGGCVMILGAVILIQLSAAAEKAGAISEPPAPAVTRLGARELGASPHN</sequence>
<gene>
    <name evidence="8" type="ORF">A6M21_15920</name>
</gene>
<accession>A0A1B7LAI5</accession>
<comment type="caution">
    <text evidence="8">The sequence shown here is derived from an EMBL/GenBank/DDBJ whole genome shotgun (WGS) entry which is preliminary data.</text>
</comment>
<feature type="transmembrane region" description="Helical" evidence="6">
    <location>
        <begin position="149"/>
        <end position="173"/>
    </location>
</feature>
<proteinExistence type="inferred from homology"/>
<comment type="similarity">
    <text evidence="2">Belongs to the EamA transporter family.</text>
</comment>
<dbReference type="RefSeq" id="WP_066671704.1">
    <property type="nucleotide sequence ID" value="NZ_LYVF01000198.1"/>
</dbReference>
<evidence type="ECO:0000256" key="2">
    <source>
        <dbReference type="ARBA" id="ARBA00007362"/>
    </source>
</evidence>
<comment type="subcellular location">
    <subcellularLocation>
        <location evidence="1">Membrane</location>
        <topology evidence="1">Multi-pass membrane protein</topology>
    </subcellularLocation>
</comment>
<dbReference type="AlphaFoldDB" id="A0A1B7LAI5"/>
<evidence type="ECO:0000256" key="5">
    <source>
        <dbReference type="ARBA" id="ARBA00023136"/>
    </source>
</evidence>
<dbReference type="InterPro" id="IPR037185">
    <property type="entry name" value="EmrE-like"/>
</dbReference>
<feature type="transmembrane region" description="Helical" evidence="6">
    <location>
        <begin position="71"/>
        <end position="92"/>
    </location>
</feature>
<dbReference type="STRING" id="1838280.A6M21_15920"/>
<evidence type="ECO:0000313" key="9">
    <source>
        <dbReference type="Proteomes" id="UP000078532"/>
    </source>
</evidence>
<dbReference type="PANTHER" id="PTHR32322">
    <property type="entry name" value="INNER MEMBRANE TRANSPORTER"/>
    <property type="match status" value="1"/>
</dbReference>
<dbReference type="OrthoDB" id="9810818at2"/>
<evidence type="ECO:0000256" key="3">
    <source>
        <dbReference type="ARBA" id="ARBA00022692"/>
    </source>
</evidence>
<feature type="transmembrane region" description="Helical" evidence="6">
    <location>
        <begin position="248"/>
        <end position="266"/>
    </location>
</feature>
<dbReference type="InterPro" id="IPR050638">
    <property type="entry name" value="AA-Vitamin_Transporters"/>
</dbReference>
<feature type="transmembrane region" description="Helical" evidence="6">
    <location>
        <begin position="43"/>
        <end position="59"/>
    </location>
</feature>
<reference evidence="8 9" key="1">
    <citation type="submission" date="2016-04" db="EMBL/GenBank/DDBJ databases">
        <authorList>
            <person name="Evans L.H."/>
            <person name="Alamgir A."/>
            <person name="Owens N."/>
            <person name="Weber N.D."/>
            <person name="Virtaneva K."/>
            <person name="Barbian K."/>
            <person name="Babar A."/>
            <person name="Rosenke K."/>
        </authorList>
    </citation>
    <scope>NUCLEOTIDE SEQUENCE [LARGE SCALE GENOMIC DNA]</scope>
    <source>
        <strain evidence="8 9">LMa1</strain>
    </source>
</reference>
<keyword evidence="5 6" id="KW-0472">Membrane</keyword>
<feature type="domain" description="EamA" evidence="7">
    <location>
        <begin position="157"/>
        <end position="288"/>
    </location>
</feature>
<feature type="transmembrane region" description="Helical" evidence="6">
    <location>
        <begin position="185"/>
        <end position="202"/>
    </location>
</feature>
<feature type="domain" description="EamA" evidence="7">
    <location>
        <begin position="8"/>
        <end position="142"/>
    </location>
</feature>
<dbReference type="PANTHER" id="PTHR32322:SF2">
    <property type="entry name" value="EAMA DOMAIN-CONTAINING PROTEIN"/>
    <property type="match status" value="1"/>
</dbReference>
<feature type="transmembrane region" description="Helical" evidence="6">
    <location>
        <begin position="124"/>
        <end position="143"/>
    </location>
</feature>
<evidence type="ECO:0000256" key="6">
    <source>
        <dbReference type="SAM" id="Phobius"/>
    </source>
</evidence>
<organism evidence="8 9">
    <name type="scientific">Desulfotomaculum copahuensis</name>
    <dbReference type="NCBI Taxonomy" id="1838280"/>
    <lineage>
        <taxon>Bacteria</taxon>
        <taxon>Bacillati</taxon>
        <taxon>Bacillota</taxon>
        <taxon>Clostridia</taxon>
        <taxon>Eubacteriales</taxon>
        <taxon>Desulfotomaculaceae</taxon>
        <taxon>Desulfotomaculum</taxon>
    </lineage>
</organism>
<keyword evidence="9" id="KW-1185">Reference proteome</keyword>
<evidence type="ECO:0000259" key="7">
    <source>
        <dbReference type="Pfam" id="PF00892"/>
    </source>
</evidence>
<keyword evidence="3 6" id="KW-0812">Transmembrane</keyword>
<feature type="transmembrane region" description="Helical" evidence="6">
    <location>
        <begin position="272"/>
        <end position="292"/>
    </location>
</feature>
<evidence type="ECO:0000313" key="8">
    <source>
        <dbReference type="EMBL" id="OAT79339.1"/>
    </source>
</evidence>
<keyword evidence="4 6" id="KW-1133">Transmembrane helix</keyword>
<evidence type="ECO:0000256" key="1">
    <source>
        <dbReference type="ARBA" id="ARBA00004141"/>
    </source>
</evidence>